<dbReference type="EMBL" id="JANX01000658">
    <property type="protein sequence ID" value="KGM30897.1"/>
    <property type="molecule type" value="Genomic_DNA"/>
</dbReference>
<organism evidence="1 2">
    <name type="scientific">Inquilinus limosus MP06</name>
    <dbReference type="NCBI Taxonomy" id="1398085"/>
    <lineage>
        <taxon>Bacteria</taxon>
        <taxon>Pseudomonadati</taxon>
        <taxon>Pseudomonadota</taxon>
        <taxon>Alphaproteobacteria</taxon>
        <taxon>Rhodospirillales</taxon>
        <taxon>Rhodospirillaceae</taxon>
        <taxon>Inquilinus</taxon>
    </lineage>
</organism>
<dbReference type="Proteomes" id="UP000029995">
    <property type="component" value="Unassembled WGS sequence"/>
</dbReference>
<name>A0A0A0D1I3_9PROT</name>
<comment type="caution">
    <text evidence="1">The sequence shown here is derived from an EMBL/GenBank/DDBJ whole genome shotgun (WGS) entry which is preliminary data.</text>
</comment>
<dbReference type="AlphaFoldDB" id="A0A0A0D1I3"/>
<accession>A0A0A0D1I3</accession>
<evidence type="ECO:0000313" key="2">
    <source>
        <dbReference type="Proteomes" id="UP000029995"/>
    </source>
</evidence>
<gene>
    <name evidence="1" type="ORF">P409_30370</name>
</gene>
<sequence>MFMPSTLDDDVAHLARLVGLARSDPENIRLLSPRDACAVALLLNRLDLLPETQRHPLAAFELLGPTGQEMVLDLYHRRAGSDASQDA</sequence>
<reference evidence="1 2" key="1">
    <citation type="submission" date="2014-01" db="EMBL/GenBank/DDBJ databases">
        <title>Genome sequence determination for a cystic fibrosis isolate, Inquilinus limosus.</title>
        <authorList>
            <person name="Pino M."/>
            <person name="Di Conza J."/>
            <person name="Gutkind G."/>
        </authorList>
    </citation>
    <scope>NUCLEOTIDE SEQUENCE [LARGE SCALE GENOMIC DNA]</scope>
    <source>
        <strain evidence="1 2">MP06</strain>
    </source>
</reference>
<evidence type="ECO:0000313" key="1">
    <source>
        <dbReference type="EMBL" id="KGM30897.1"/>
    </source>
</evidence>
<protein>
    <submittedName>
        <fullName evidence="1">Uncharacterized protein</fullName>
    </submittedName>
</protein>
<proteinExistence type="predicted"/>